<dbReference type="PANTHER" id="PTHR10877">
    <property type="entry name" value="POLYCYSTIN FAMILY MEMBER"/>
    <property type="match status" value="1"/>
</dbReference>
<feature type="disulfide bond" evidence="7">
    <location>
        <begin position="164"/>
        <end position="176"/>
    </location>
</feature>
<feature type="domain" description="Polycystin" evidence="10">
    <location>
        <begin position="88"/>
        <end position="284"/>
    </location>
</feature>
<organism evidence="11 12">
    <name type="scientific">Drosophila hydei</name>
    <name type="common">Fruit fly</name>
    <dbReference type="NCBI Taxonomy" id="7224"/>
    <lineage>
        <taxon>Eukaryota</taxon>
        <taxon>Metazoa</taxon>
        <taxon>Ecdysozoa</taxon>
        <taxon>Arthropoda</taxon>
        <taxon>Hexapoda</taxon>
        <taxon>Insecta</taxon>
        <taxon>Pterygota</taxon>
        <taxon>Neoptera</taxon>
        <taxon>Endopterygota</taxon>
        <taxon>Diptera</taxon>
        <taxon>Brachycera</taxon>
        <taxon>Muscomorpha</taxon>
        <taxon>Ephydroidea</taxon>
        <taxon>Drosophilidae</taxon>
        <taxon>Drosophila</taxon>
    </lineage>
</organism>
<dbReference type="Pfam" id="PF20519">
    <property type="entry name" value="Polycystin_dom"/>
    <property type="match status" value="1"/>
</dbReference>
<dbReference type="AlphaFoldDB" id="A0A6J1LHW5"/>
<keyword evidence="4 8" id="KW-1133">Transmembrane helix</keyword>
<evidence type="ECO:0000256" key="8">
    <source>
        <dbReference type="SAM" id="Phobius"/>
    </source>
</evidence>
<evidence type="ECO:0000256" key="2">
    <source>
        <dbReference type="ARBA" id="ARBA00007200"/>
    </source>
</evidence>
<keyword evidence="6" id="KW-0325">Glycoprotein</keyword>
<feature type="transmembrane region" description="Helical" evidence="8">
    <location>
        <begin position="428"/>
        <end position="447"/>
    </location>
</feature>
<dbReference type="Pfam" id="PF08016">
    <property type="entry name" value="PKD_channel"/>
    <property type="match status" value="1"/>
</dbReference>
<dbReference type="GeneID" id="111596112"/>
<dbReference type="InterPro" id="IPR051223">
    <property type="entry name" value="Polycystin"/>
</dbReference>
<evidence type="ECO:0000313" key="12">
    <source>
        <dbReference type="RefSeq" id="XP_023165943.2"/>
    </source>
</evidence>
<evidence type="ECO:0000256" key="3">
    <source>
        <dbReference type="ARBA" id="ARBA00022692"/>
    </source>
</evidence>
<dbReference type="InterPro" id="IPR046791">
    <property type="entry name" value="Polycystin_dom"/>
</dbReference>
<name>A0A6J1LHW5_DROHY</name>
<evidence type="ECO:0000256" key="1">
    <source>
        <dbReference type="ARBA" id="ARBA00004141"/>
    </source>
</evidence>
<dbReference type="InterPro" id="IPR013122">
    <property type="entry name" value="PKD1_2_channel"/>
</dbReference>
<dbReference type="GO" id="GO:0005509">
    <property type="term" value="F:calcium ion binding"/>
    <property type="evidence" value="ECO:0007669"/>
    <property type="project" value="InterPro"/>
</dbReference>
<dbReference type="PANTHER" id="PTHR10877:SF183">
    <property type="entry name" value="AT14535P-RELATED"/>
    <property type="match status" value="1"/>
</dbReference>
<evidence type="ECO:0000256" key="4">
    <source>
        <dbReference type="ARBA" id="ARBA00022989"/>
    </source>
</evidence>
<comment type="similarity">
    <text evidence="2">Belongs to the polycystin family.</text>
</comment>
<keyword evidence="3 8" id="KW-0812">Transmembrane</keyword>
<evidence type="ECO:0000256" key="7">
    <source>
        <dbReference type="PIRSR" id="PIRSR603915-2"/>
    </source>
</evidence>
<evidence type="ECO:0000256" key="5">
    <source>
        <dbReference type="ARBA" id="ARBA00023136"/>
    </source>
</evidence>
<dbReference type="OMA" id="CEREWEA"/>
<proteinExistence type="inferred from homology"/>
<comment type="subcellular location">
    <subcellularLocation>
        <location evidence="1">Membrane</location>
        <topology evidence="1">Multi-pass membrane protein</topology>
    </subcellularLocation>
</comment>
<feature type="transmembrane region" description="Helical" evidence="8">
    <location>
        <begin position="306"/>
        <end position="328"/>
    </location>
</feature>
<dbReference type="KEGG" id="dhe:111596112"/>
<keyword evidence="11" id="KW-1185">Reference proteome</keyword>
<feature type="transmembrane region" description="Helical" evidence="8">
    <location>
        <begin position="340"/>
        <end position="358"/>
    </location>
</feature>
<dbReference type="InterPro" id="IPR003915">
    <property type="entry name" value="PKD_2"/>
</dbReference>
<dbReference type="OrthoDB" id="444119at2759"/>
<evidence type="ECO:0000259" key="10">
    <source>
        <dbReference type="Pfam" id="PF20519"/>
    </source>
</evidence>
<feature type="domain" description="Polycystin cation channel PKD1/PKD2" evidence="9">
    <location>
        <begin position="298"/>
        <end position="448"/>
    </location>
</feature>
<dbReference type="RefSeq" id="XP_023165943.2">
    <property type="nucleotide sequence ID" value="XM_023310175.2"/>
</dbReference>
<reference evidence="12" key="1">
    <citation type="submission" date="2025-08" db="UniProtKB">
        <authorList>
            <consortium name="RefSeq"/>
        </authorList>
    </citation>
    <scope>IDENTIFICATION</scope>
    <source>
        <strain evidence="12">15085-1641.00</strain>
        <tissue evidence="12">Whole body</tissue>
    </source>
</reference>
<evidence type="ECO:0000313" key="11">
    <source>
        <dbReference type="Proteomes" id="UP000504633"/>
    </source>
</evidence>
<accession>A0A6J1LHW5</accession>
<dbReference type="GO" id="GO:0016020">
    <property type="term" value="C:membrane"/>
    <property type="evidence" value="ECO:0007669"/>
    <property type="project" value="UniProtKB-SubCell"/>
</dbReference>
<feature type="transmembrane region" description="Helical" evidence="8">
    <location>
        <begin position="378"/>
        <end position="407"/>
    </location>
</feature>
<protein>
    <submittedName>
        <fullName evidence="12">Polycystin-2-like isoform X1</fullName>
    </submittedName>
</protein>
<dbReference type="Proteomes" id="UP000504633">
    <property type="component" value="Unplaced"/>
</dbReference>
<dbReference type="GO" id="GO:0005262">
    <property type="term" value="F:calcium channel activity"/>
    <property type="evidence" value="ECO:0007669"/>
    <property type="project" value="TreeGrafter"/>
</dbReference>
<evidence type="ECO:0000259" key="9">
    <source>
        <dbReference type="Pfam" id="PF08016"/>
    </source>
</evidence>
<evidence type="ECO:0000256" key="6">
    <source>
        <dbReference type="ARBA" id="ARBA00023180"/>
    </source>
</evidence>
<dbReference type="GO" id="GO:0050982">
    <property type="term" value="P:detection of mechanical stimulus"/>
    <property type="evidence" value="ECO:0007669"/>
    <property type="project" value="TreeGrafter"/>
</dbReference>
<keyword evidence="5 8" id="KW-0472">Membrane</keyword>
<gene>
    <name evidence="12" type="primary">LOC111596112</name>
</gene>
<sequence length="449" mass="52000">MANSAADFAAENRFQQWLKRSKDINYSTIRTARRTTVDLLIYVIFLGLASKVTQTFNNKNMFFYNDSFQRQLIKREFTLEDGSKCKFEIYSIKNFWGYALHTFLPFLVQGDFRPNDPSAIYEFPNGTTLYDDFSGDIVSRNILHGNVLLGPPRLRQISVTKGVCKTSVFTNHMPTCYRPYTWFNENRGQHQGSAWVSMWEAGVTPINGVLEVYLGAGFVKSLTHNHTENVKLIESLRDSKWISRNTRIVVIEFNLYHIMTNLLESVKLRFEQSSFGGIIPSYSFTVIQRHSFFTSPERSLQVIASLYYVMVVLFTARDAAIITQIGFCKYIRRFRNCTDFFCYVLSYLMLIIHIVHYFHIEGLLKRMKRSDKYISLDWACVLVIAYNNIAGAAIFLIWARLLTFLIINRTMAVFVEVMRRSIHEMIGFSVMLVTFIMAYAECGLALFGD</sequence>
<dbReference type="PRINTS" id="PR01433">
    <property type="entry name" value="POLYCYSTIN2"/>
</dbReference>